<reference evidence="1 2" key="1">
    <citation type="submission" date="2018-12" db="EMBL/GenBank/DDBJ databases">
        <authorList>
            <consortium name="Pathogen Informatics"/>
        </authorList>
    </citation>
    <scope>NUCLEOTIDE SEQUENCE [LARGE SCALE GENOMIC DNA]</scope>
    <source>
        <strain evidence="1 2">NCTC8272</strain>
    </source>
</reference>
<keyword evidence="1" id="KW-0067">ATP-binding</keyword>
<keyword evidence="1" id="KW-0547">Nucleotide-binding</keyword>
<evidence type="ECO:0000313" key="2">
    <source>
        <dbReference type="Proteomes" id="UP000277214"/>
    </source>
</evidence>
<dbReference type="AlphaFoldDB" id="A0A3S4GVK7"/>
<dbReference type="PANTHER" id="PTHR43394:SF1">
    <property type="entry name" value="ATP-BINDING CASSETTE SUB-FAMILY B MEMBER 10, MITOCHONDRIAL"/>
    <property type="match status" value="1"/>
</dbReference>
<sequence>MIALARAQLAQAHILLLDEATARIDRSAEERLITSLTGVTHTEKRIALIVAHRLTTARRCDVIVVIDKGCIAEYGSHEQLIAAHGLYARLWRDSVGQTRDTQGEVTG</sequence>
<dbReference type="GO" id="GO:0016787">
    <property type="term" value="F:hydrolase activity"/>
    <property type="evidence" value="ECO:0007669"/>
    <property type="project" value="UniProtKB-KW"/>
</dbReference>
<dbReference type="GO" id="GO:0015421">
    <property type="term" value="F:ABC-type oligopeptide transporter activity"/>
    <property type="evidence" value="ECO:0007669"/>
    <property type="project" value="TreeGrafter"/>
</dbReference>
<evidence type="ECO:0000313" key="1">
    <source>
        <dbReference type="EMBL" id="VEA44703.1"/>
    </source>
</evidence>
<organism evidence="1 2">
    <name type="scientific">Salmonella enterica I</name>
    <dbReference type="NCBI Taxonomy" id="59201"/>
    <lineage>
        <taxon>Bacteria</taxon>
        <taxon>Pseudomonadati</taxon>
        <taxon>Pseudomonadota</taxon>
        <taxon>Gammaproteobacteria</taxon>
        <taxon>Enterobacterales</taxon>
        <taxon>Enterobacteriaceae</taxon>
        <taxon>Salmonella</taxon>
    </lineage>
</organism>
<dbReference type="InterPro" id="IPR027417">
    <property type="entry name" value="P-loop_NTPase"/>
</dbReference>
<dbReference type="GO" id="GO:0005524">
    <property type="term" value="F:ATP binding"/>
    <property type="evidence" value="ECO:0007669"/>
    <property type="project" value="UniProtKB-KW"/>
</dbReference>
<dbReference type="InterPro" id="IPR039421">
    <property type="entry name" value="Type_1_exporter"/>
</dbReference>
<protein>
    <submittedName>
        <fullName evidence="1">ATP-binding protein</fullName>
        <ecNumber evidence="1">3.6.3.-</ecNumber>
    </submittedName>
</protein>
<dbReference type="PANTHER" id="PTHR43394">
    <property type="entry name" value="ATP-DEPENDENT PERMEASE MDL1, MITOCHONDRIAL"/>
    <property type="match status" value="1"/>
</dbReference>
<name>A0A3S4GVK7_SALET</name>
<dbReference type="Gene3D" id="3.40.50.300">
    <property type="entry name" value="P-loop containing nucleotide triphosphate hydrolases"/>
    <property type="match status" value="1"/>
</dbReference>
<dbReference type="Proteomes" id="UP000277214">
    <property type="component" value="Chromosome 1"/>
</dbReference>
<dbReference type="EC" id="3.6.3.-" evidence="1"/>
<accession>A0A3S4GVK7</accession>
<proteinExistence type="predicted"/>
<dbReference type="EMBL" id="LR134149">
    <property type="protein sequence ID" value="VEA44703.1"/>
    <property type="molecule type" value="Genomic_DNA"/>
</dbReference>
<gene>
    <name evidence="1" type="primary">msbA_6</name>
    <name evidence="1" type="ORF">NCTC8272_05745</name>
</gene>
<dbReference type="SUPFAM" id="SSF52540">
    <property type="entry name" value="P-loop containing nucleoside triphosphate hydrolases"/>
    <property type="match status" value="1"/>
</dbReference>
<keyword evidence="1" id="KW-0378">Hydrolase</keyword>